<evidence type="ECO:0000313" key="2">
    <source>
        <dbReference type="Proteomes" id="UP001420932"/>
    </source>
</evidence>
<name>A0AAP0Q0Y5_9MAGN</name>
<keyword evidence="2" id="KW-1185">Reference proteome</keyword>
<protein>
    <submittedName>
        <fullName evidence="1">Uncharacterized protein</fullName>
    </submittedName>
</protein>
<comment type="caution">
    <text evidence="1">The sequence shown here is derived from an EMBL/GenBank/DDBJ whole genome shotgun (WGS) entry which is preliminary data.</text>
</comment>
<sequence>MTSEYKKRSIKEDALAQVLRPEKRGCLCGLGFGVAPSSIDTSTSGGGRVKELKEMVLTLTQQVKVLQEVNYIAYNVLNGRRWMDQVNLAGLDMDFIPEKTITDEVVERYERMNGYEDTEVDRERAEIARRETNLKRKIRDDTRRILEEMSKLEMI</sequence>
<organism evidence="1 2">
    <name type="scientific">Stephania yunnanensis</name>
    <dbReference type="NCBI Taxonomy" id="152371"/>
    <lineage>
        <taxon>Eukaryota</taxon>
        <taxon>Viridiplantae</taxon>
        <taxon>Streptophyta</taxon>
        <taxon>Embryophyta</taxon>
        <taxon>Tracheophyta</taxon>
        <taxon>Spermatophyta</taxon>
        <taxon>Magnoliopsida</taxon>
        <taxon>Ranunculales</taxon>
        <taxon>Menispermaceae</taxon>
        <taxon>Menispermoideae</taxon>
        <taxon>Cissampelideae</taxon>
        <taxon>Stephania</taxon>
    </lineage>
</organism>
<dbReference type="AlphaFoldDB" id="A0AAP0Q0Y5"/>
<proteinExistence type="predicted"/>
<accession>A0AAP0Q0Y5</accession>
<dbReference type="Proteomes" id="UP001420932">
    <property type="component" value="Unassembled WGS sequence"/>
</dbReference>
<reference evidence="1 2" key="1">
    <citation type="submission" date="2024-01" db="EMBL/GenBank/DDBJ databases">
        <title>Genome assemblies of Stephania.</title>
        <authorList>
            <person name="Yang L."/>
        </authorList>
    </citation>
    <scope>NUCLEOTIDE SEQUENCE [LARGE SCALE GENOMIC DNA]</scope>
    <source>
        <strain evidence="1">YNDBR</strain>
        <tissue evidence="1">Leaf</tissue>
    </source>
</reference>
<dbReference type="EMBL" id="JBBNAF010000002">
    <property type="protein sequence ID" value="KAK9162955.1"/>
    <property type="molecule type" value="Genomic_DNA"/>
</dbReference>
<gene>
    <name evidence="1" type="ORF">Syun_003857</name>
</gene>
<evidence type="ECO:0000313" key="1">
    <source>
        <dbReference type="EMBL" id="KAK9162955.1"/>
    </source>
</evidence>